<organism evidence="2 3">
    <name type="scientific">Geodermatophilus sabuli</name>
    <dbReference type="NCBI Taxonomy" id="1564158"/>
    <lineage>
        <taxon>Bacteria</taxon>
        <taxon>Bacillati</taxon>
        <taxon>Actinomycetota</taxon>
        <taxon>Actinomycetes</taxon>
        <taxon>Geodermatophilales</taxon>
        <taxon>Geodermatophilaceae</taxon>
        <taxon>Geodermatophilus</taxon>
    </lineage>
</organism>
<evidence type="ECO:0000313" key="2">
    <source>
        <dbReference type="EMBL" id="SNX95490.1"/>
    </source>
</evidence>
<dbReference type="Proteomes" id="UP000219514">
    <property type="component" value="Unassembled WGS sequence"/>
</dbReference>
<evidence type="ECO:0000256" key="1">
    <source>
        <dbReference type="SAM" id="SignalP"/>
    </source>
</evidence>
<dbReference type="RefSeq" id="WP_097205441.1">
    <property type="nucleotide sequence ID" value="NZ_JACHXB010000003.1"/>
</dbReference>
<sequence>MKRRIGIGGALALGLSAVLATPAQAADTETIYVPDDFVQALSSTKGTGSWELEGSSLHLKTVTGTDKVAEYVATDQSLAAIGEPALDYTSATGAAPGFQLIIDFDANGSPDGILIGEPGAYGNDWWLNNAAAGFVKEKAPSHTSGFGSTNHGTLDQWRDAFTDANVTAFGFSLGTGPTGEGVLNAIDFAGSRYTFAAHTVLEGKDDCKKGGWATSTKPEFPNQGQCVSYFAKMEKMK</sequence>
<reference evidence="2 3" key="1">
    <citation type="submission" date="2017-09" db="EMBL/GenBank/DDBJ databases">
        <authorList>
            <person name="Ehlers B."/>
            <person name="Leendertz F.H."/>
        </authorList>
    </citation>
    <scope>NUCLEOTIDE SEQUENCE [LARGE SCALE GENOMIC DNA]</scope>
    <source>
        <strain evidence="2 3">DSM 46844</strain>
    </source>
</reference>
<keyword evidence="3" id="KW-1185">Reference proteome</keyword>
<keyword evidence="1" id="KW-0732">Signal</keyword>
<feature type="signal peptide" evidence="1">
    <location>
        <begin position="1"/>
        <end position="25"/>
    </location>
</feature>
<feature type="chain" id="PRO_5012131323" evidence="1">
    <location>
        <begin position="26"/>
        <end position="237"/>
    </location>
</feature>
<dbReference type="AlphaFoldDB" id="A0A285E949"/>
<protein>
    <submittedName>
        <fullName evidence="2">Uncharacterized protein</fullName>
    </submittedName>
</protein>
<dbReference type="EMBL" id="OBDO01000002">
    <property type="protein sequence ID" value="SNX95490.1"/>
    <property type="molecule type" value="Genomic_DNA"/>
</dbReference>
<gene>
    <name evidence="2" type="ORF">SAMN06893097_102190</name>
</gene>
<evidence type="ECO:0000313" key="3">
    <source>
        <dbReference type="Proteomes" id="UP000219514"/>
    </source>
</evidence>
<name>A0A285E949_9ACTN</name>
<proteinExistence type="predicted"/>
<accession>A0A285E949</accession>
<dbReference type="OrthoDB" id="5184507at2"/>